<dbReference type="CDD" id="cd09276">
    <property type="entry name" value="Rnase_HI_RT_non_LTR"/>
    <property type="match status" value="1"/>
</dbReference>
<dbReference type="PROSITE" id="PS50879">
    <property type="entry name" value="RNASE_H_1"/>
    <property type="match status" value="1"/>
</dbReference>
<comment type="caution">
    <text evidence="2">The sequence shown here is derived from an EMBL/GenBank/DDBJ whole genome shotgun (WGS) entry which is preliminary data.</text>
</comment>
<dbReference type="GO" id="GO:0003676">
    <property type="term" value="F:nucleic acid binding"/>
    <property type="evidence" value="ECO:0007669"/>
    <property type="project" value="InterPro"/>
</dbReference>
<dbReference type="Proteomes" id="UP000499080">
    <property type="component" value="Unassembled WGS sequence"/>
</dbReference>
<evidence type="ECO:0000313" key="2">
    <source>
        <dbReference type="EMBL" id="GBN04536.1"/>
    </source>
</evidence>
<keyword evidence="3" id="KW-1185">Reference proteome</keyword>
<accession>A0A4Y2KT65</accession>
<dbReference type="Gene3D" id="3.30.420.10">
    <property type="entry name" value="Ribonuclease H-like superfamily/Ribonuclease H"/>
    <property type="match status" value="1"/>
</dbReference>
<dbReference type="InterPro" id="IPR012337">
    <property type="entry name" value="RNaseH-like_sf"/>
</dbReference>
<dbReference type="AlphaFoldDB" id="A0A4Y2KT65"/>
<organism evidence="2 3">
    <name type="scientific">Araneus ventricosus</name>
    <name type="common">Orbweaver spider</name>
    <name type="synonym">Epeira ventricosa</name>
    <dbReference type="NCBI Taxonomy" id="182803"/>
    <lineage>
        <taxon>Eukaryota</taxon>
        <taxon>Metazoa</taxon>
        <taxon>Ecdysozoa</taxon>
        <taxon>Arthropoda</taxon>
        <taxon>Chelicerata</taxon>
        <taxon>Arachnida</taxon>
        <taxon>Araneae</taxon>
        <taxon>Araneomorphae</taxon>
        <taxon>Entelegynae</taxon>
        <taxon>Araneoidea</taxon>
        <taxon>Araneidae</taxon>
        <taxon>Araneus</taxon>
    </lineage>
</organism>
<feature type="domain" description="RNase H type-1" evidence="1">
    <location>
        <begin position="1"/>
        <end position="92"/>
    </location>
</feature>
<gene>
    <name evidence="2" type="ORF">AVEN_85551_1</name>
</gene>
<dbReference type="OrthoDB" id="6774133at2759"/>
<evidence type="ECO:0000259" key="1">
    <source>
        <dbReference type="PROSITE" id="PS50879"/>
    </source>
</evidence>
<protein>
    <recommendedName>
        <fullName evidence="1">RNase H type-1 domain-containing protein</fullName>
    </recommendedName>
</protein>
<sequence length="279" mass="32322">FTAEISAVLLALEQISDFLERKFIIYTDSLSVLESLKSFYIHSHHHPLVLNVLHLLNKLASRDFNILLCWVPSHVGIVGNEEADKAAKLASTQTNSTVPLTDFKKYTKFLFYTKWQRQWDTEMDNKLHSVKPHVQPWPSLTTRKADTLLTRLRVGHTRYTHRHLLFGEQTPMCSQCNCTSEPIPMDDTWNKTDKDTESSEIEDAINYDPHETIEEMSAVVEGQQQPSTNSIICFESATIRQRSKKCQFLFVDFKSFYNSTLSTPVHDKYSKKHQIKRLQ</sequence>
<dbReference type="EMBL" id="BGPR01115614">
    <property type="protein sequence ID" value="GBN04536.1"/>
    <property type="molecule type" value="Genomic_DNA"/>
</dbReference>
<feature type="non-terminal residue" evidence="2">
    <location>
        <position position="1"/>
    </location>
</feature>
<dbReference type="Pfam" id="PF00075">
    <property type="entry name" value="RNase_H"/>
    <property type="match status" value="1"/>
</dbReference>
<evidence type="ECO:0000313" key="3">
    <source>
        <dbReference type="Proteomes" id="UP000499080"/>
    </source>
</evidence>
<dbReference type="InterPro" id="IPR002156">
    <property type="entry name" value="RNaseH_domain"/>
</dbReference>
<dbReference type="GO" id="GO:0004523">
    <property type="term" value="F:RNA-DNA hybrid ribonuclease activity"/>
    <property type="evidence" value="ECO:0007669"/>
    <property type="project" value="InterPro"/>
</dbReference>
<reference evidence="2 3" key="1">
    <citation type="journal article" date="2019" name="Sci. Rep.">
        <title>Orb-weaving spider Araneus ventricosus genome elucidates the spidroin gene catalogue.</title>
        <authorList>
            <person name="Kono N."/>
            <person name="Nakamura H."/>
            <person name="Ohtoshi R."/>
            <person name="Moran D.A.P."/>
            <person name="Shinohara A."/>
            <person name="Yoshida Y."/>
            <person name="Fujiwara M."/>
            <person name="Mori M."/>
            <person name="Tomita M."/>
            <person name="Arakawa K."/>
        </authorList>
    </citation>
    <scope>NUCLEOTIDE SEQUENCE [LARGE SCALE GENOMIC DNA]</scope>
</reference>
<proteinExistence type="predicted"/>
<dbReference type="SUPFAM" id="SSF53098">
    <property type="entry name" value="Ribonuclease H-like"/>
    <property type="match status" value="1"/>
</dbReference>
<name>A0A4Y2KT65_ARAVE</name>
<dbReference type="InterPro" id="IPR036397">
    <property type="entry name" value="RNaseH_sf"/>
</dbReference>